<protein>
    <submittedName>
        <fullName evidence="2">Uncharacterized protein</fullName>
    </submittedName>
</protein>
<evidence type="ECO:0000313" key="3">
    <source>
        <dbReference type="Proteomes" id="UP000801492"/>
    </source>
</evidence>
<reference evidence="2" key="1">
    <citation type="submission" date="2019-08" db="EMBL/GenBank/DDBJ databases">
        <title>The genome of the North American firefly Photinus pyralis.</title>
        <authorList>
            <consortium name="Photinus pyralis genome working group"/>
            <person name="Fallon T.R."/>
            <person name="Sander Lower S.E."/>
            <person name="Weng J.-K."/>
        </authorList>
    </citation>
    <scope>NUCLEOTIDE SEQUENCE</scope>
    <source>
        <strain evidence="2">TRF0915ILg1</strain>
        <tissue evidence="2">Whole body</tissue>
    </source>
</reference>
<feature type="chain" id="PRO_5035429677" evidence="1">
    <location>
        <begin position="22"/>
        <end position="132"/>
    </location>
</feature>
<dbReference type="AlphaFoldDB" id="A0A8K0CCF4"/>
<proteinExistence type="predicted"/>
<evidence type="ECO:0000313" key="2">
    <source>
        <dbReference type="EMBL" id="KAF2882707.1"/>
    </source>
</evidence>
<feature type="signal peptide" evidence="1">
    <location>
        <begin position="1"/>
        <end position="21"/>
    </location>
</feature>
<dbReference type="Gene3D" id="1.10.238.20">
    <property type="entry name" value="Pheromone/general odorant binding protein domain"/>
    <property type="match status" value="1"/>
</dbReference>
<comment type="caution">
    <text evidence="2">The sequence shown here is derived from an EMBL/GenBank/DDBJ whole genome shotgun (WGS) entry which is preliminary data.</text>
</comment>
<dbReference type="InterPro" id="IPR006170">
    <property type="entry name" value="PBP/GOBP"/>
</dbReference>
<dbReference type="SUPFAM" id="SSF47565">
    <property type="entry name" value="Insect pheromone/odorant-binding proteins"/>
    <property type="match status" value="1"/>
</dbReference>
<dbReference type="Pfam" id="PF01395">
    <property type="entry name" value="PBP_GOBP"/>
    <property type="match status" value="1"/>
</dbReference>
<dbReference type="SMART" id="SM00708">
    <property type="entry name" value="PhBP"/>
    <property type="match status" value="1"/>
</dbReference>
<dbReference type="GO" id="GO:0005549">
    <property type="term" value="F:odorant binding"/>
    <property type="evidence" value="ECO:0007669"/>
    <property type="project" value="InterPro"/>
</dbReference>
<evidence type="ECO:0000256" key="1">
    <source>
        <dbReference type="SAM" id="SignalP"/>
    </source>
</evidence>
<name>A0A8K0CCF4_IGNLU</name>
<accession>A0A8K0CCF4</accession>
<dbReference type="OrthoDB" id="8194670at2759"/>
<dbReference type="Proteomes" id="UP000801492">
    <property type="component" value="Unassembled WGS sequence"/>
</dbReference>
<dbReference type="InterPro" id="IPR036728">
    <property type="entry name" value="PBP_GOBP_sf"/>
</dbReference>
<organism evidence="2 3">
    <name type="scientific">Ignelater luminosus</name>
    <name type="common">Cucubano</name>
    <name type="synonym">Pyrophorus luminosus</name>
    <dbReference type="NCBI Taxonomy" id="2038154"/>
    <lineage>
        <taxon>Eukaryota</taxon>
        <taxon>Metazoa</taxon>
        <taxon>Ecdysozoa</taxon>
        <taxon>Arthropoda</taxon>
        <taxon>Hexapoda</taxon>
        <taxon>Insecta</taxon>
        <taxon>Pterygota</taxon>
        <taxon>Neoptera</taxon>
        <taxon>Endopterygota</taxon>
        <taxon>Coleoptera</taxon>
        <taxon>Polyphaga</taxon>
        <taxon>Elateriformia</taxon>
        <taxon>Elateroidea</taxon>
        <taxon>Elateridae</taxon>
        <taxon>Agrypninae</taxon>
        <taxon>Pyrophorini</taxon>
        <taxon>Ignelater</taxon>
    </lineage>
</organism>
<sequence length="132" mass="15241">MWGTKTSALIFLNGFFILVQCRLEPEARLQAEKECVDQTKVDYNLVLEVMRTIKVPDDEKYKEYLNCFYLKQGFKNKAGEIQFDALKEVLMVDGEYDEHTADKILYPCKKIAPPQLDDLPALVLQCIFDNAP</sequence>
<dbReference type="CDD" id="cd23992">
    <property type="entry name" value="PBP_GOBP"/>
    <property type="match status" value="1"/>
</dbReference>
<keyword evidence="3" id="KW-1185">Reference proteome</keyword>
<gene>
    <name evidence="2" type="ORF">ILUMI_23440</name>
</gene>
<keyword evidence="1" id="KW-0732">Signal</keyword>
<dbReference type="EMBL" id="VTPC01090590">
    <property type="protein sequence ID" value="KAF2882707.1"/>
    <property type="molecule type" value="Genomic_DNA"/>
</dbReference>